<evidence type="ECO:0000313" key="3">
    <source>
        <dbReference type="Proteomes" id="UP000531561"/>
    </source>
</evidence>
<evidence type="ECO:0000313" key="2">
    <source>
        <dbReference type="EMBL" id="KAF5876070.1"/>
    </source>
</evidence>
<dbReference type="RefSeq" id="XP_037195016.1">
    <property type="nucleotide sequence ID" value="XM_037332888.1"/>
</dbReference>
<feature type="region of interest" description="Disordered" evidence="1">
    <location>
        <begin position="59"/>
        <end position="118"/>
    </location>
</feature>
<proteinExistence type="predicted"/>
<dbReference type="AlphaFoldDB" id="A0A8H6AZ41"/>
<dbReference type="InterPro" id="IPR024242">
    <property type="entry name" value="NCE101"/>
</dbReference>
<dbReference type="EMBL" id="JABFCT010000004">
    <property type="protein sequence ID" value="KAF5876070.1"/>
    <property type="molecule type" value="Genomic_DNA"/>
</dbReference>
<feature type="compositionally biased region" description="Low complexity" evidence="1">
    <location>
        <begin position="391"/>
        <end position="401"/>
    </location>
</feature>
<keyword evidence="3" id="KW-1185">Reference proteome</keyword>
<dbReference type="Pfam" id="PF11654">
    <property type="entry name" value="NCE101"/>
    <property type="match status" value="1"/>
</dbReference>
<dbReference type="Proteomes" id="UP000531561">
    <property type="component" value="Unassembled WGS sequence"/>
</dbReference>
<evidence type="ECO:0000256" key="1">
    <source>
        <dbReference type="SAM" id="MobiDB-lite"/>
    </source>
</evidence>
<feature type="region of interest" description="Disordered" evidence="1">
    <location>
        <begin position="390"/>
        <end position="414"/>
    </location>
</feature>
<feature type="region of interest" description="Disordered" evidence="1">
    <location>
        <begin position="500"/>
        <end position="605"/>
    </location>
</feature>
<feature type="compositionally biased region" description="Polar residues" evidence="1">
    <location>
        <begin position="510"/>
        <end position="523"/>
    </location>
</feature>
<dbReference type="GeneID" id="59256580"/>
<organism evidence="2 3">
    <name type="scientific">Botrytis fragariae</name>
    <dbReference type="NCBI Taxonomy" id="1964551"/>
    <lineage>
        <taxon>Eukaryota</taxon>
        <taxon>Fungi</taxon>
        <taxon>Dikarya</taxon>
        <taxon>Ascomycota</taxon>
        <taxon>Pezizomycotina</taxon>
        <taxon>Leotiomycetes</taxon>
        <taxon>Helotiales</taxon>
        <taxon>Sclerotiniaceae</taxon>
        <taxon>Botrytis</taxon>
    </lineage>
</organism>
<feature type="region of interest" description="Disordered" evidence="1">
    <location>
        <begin position="439"/>
        <end position="473"/>
    </location>
</feature>
<feature type="compositionally biased region" description="Basic and acidic residues" evidence="1">
    <location>
        <begin position="460"/>
        <end position="469"/>
    </location>
</feature>
<feature type="compositionally biased region" description="Polar residues" evidence="1">
    <location>
        <begin position="531"/>
        <end position="557"/>
    </location>
</feature>
<comment type="caution">
    <text evidence="2">The sequence shown here is derived from an EMBL/GenBank/DDBJ whole genome shotgun (WGS) entry which is preliminary data.</text>
</comment>
<name>A0A8H6AZ41_9HELO</name>
<feature type="compositionally biased region" description="Polar residues" evidence="1">
    <location>
        <begin position="446"/>
        <end position="459"/>
    </location>
</feature>
<dbReference type="OrthoDB" id="3507533at2759"/>
<feature type="compositionally biased region" description="Low complexity" evidence="1">
    <location>
        <begin position="569"/>
        <end position="579"/>
    </location>
</feature>
<reference evidence="2 3" key="1">
    <citation type="journal article" date="2020" name="Phytopathology">
        <title>A high-quality genome resource of Botrytis fragariae, a new and rapidly spreading fungal pathogen causing strawberry gray mold in the U.S.A.</title>
        <authorList>
            <person name="Wu Y."/>
            <person name="Saski C.A."/>
            <person name="Schnabel G."/>
            <person name="Xiao S."/>
            <person name="Hu M."/>
        </authorList>
    </citation>
    <scope>NUCLEOTIDE SEQUENCE [LARGE SCALE GENOMIC DNA]</scope>
    <source>
        <strain evidence="2 3">BVB16</strain>
    </source>
</reference>
<accession>A0A8H6AZ41</accession>
<sequence length="628" mass="69181">MPTPTYLISRVGDPIFALFIGVGATVTRINREEKEQGRTTQQTIDSAFSHSKVNHDFVNGEAVSGKSPSTCVPKKLSADTRAIPASPTHKPNRQKSNAVAGHGESSNVTKSVDAHTVGPPNHDDCMAFDLYEQDPDMVYGSSDYNLRRQSSDFRFNFEDMIVLPMRLKKPSTAIKFDTPFTDIDEFDYADQHVYYSQLITTVNSNSAVHEYAVRKGPLWDCAWEILVPKGLHPTYLTEDEFVKLVLSQGNDTTKWMDINVPILHRRALQRAGAARQKLSNAGISPFELTQEYLESFEWMDKIEQDNFIKTFQKLQLQVSFQKQGISMRIEDIDKISSEDEEKLIGKSRTKLVDGSCIQQDYSSEVDDSFMVDKLSLEEFENQFWNDDYKKASPSSKKAPAPFRSTPALQAHQSPTAPNLYDEAVSLECLKNILYSQGIEPGPSSPPLKSSEGSDYSKISQETKDTHNTDKVCMSQSSFSPLEAAKSYPYKSSYVLPPKNSDSHVLFSLQDPPSLTPLKTTQSEPGRLDFLSCSSHDPSDVGSSTPSSKPQSRNSEASSVGGAPLTGTLSGSSVSQSQQSCKTEGSRASGASDKFASIGKRIEGSPKALKKKLSSVFGTIGRSGRSGTQ</sequence>
<protein>
    <submittedName>
        <fullName evidence="2">Uncharacterized protein</fullName>
    </submittedName>
</protein>
<dbReference type="GO" id="GO:0009306">
    <property type="term" value="P:protein secretion"/>
    <property type="evidence" value="ECO:0007669"/>
    <property type="project" value="InterPro"/>
</dbReference>
<gene>
    <name evidence="2" type="ORF">Bfra_002469</name>
</gene>